<dbReference type="InterPro" id="IPR045229">
    <property type="entry name" value="TPP_enz"/>
</dbReference>
<dbReference type="PANTHER" id="PTHR18968">
    <property type="entry name" value="THIAMINE PYROPHOSPHATE ENZYMES"/>
    <property type="match status" value="1"/>
</dbReference>
<keyword evidence="3 4" id="KW-0786">Thiamine pyrophosphate</keyword>
<dbReference type="PROSITE" id="PS00187">
    <property type="entry name" value="TPP_ENZYMES"/>
    <property type="match status" value="1"/>
</dbReference>
<evidence type="ECO:0000259" key="6">
    <source>
        <dbReference type="Pfam" id="PF02775"/>
    </source>
</evidence>
<evidence type="ECO:0000256" key="2">
    <source>
        <dbReference type="ARBA" id="ARBA00007812"/>
    </source>
</evidence>
<protein>
    <submittedName>
        <fullName evidence="8">Thiamine pyrophosphate-binding protein</fullName>
    </submittedName>
</protein>
<dbReference type="SUPFAM" id="SSF52518">
    <property type="entry name" value="Thiamin diphosphate-binding fold (THDP-binding)"/>
    <property type="match status" value="2"/>
</dbReference>
<evidence type="ECO:0000259" key="5">
    <source>
        <dbReference type="Pfam" id="PF00205"/>
    </source>
</evidence>
<dbReference type="AlphaFoldDB" id="A0A368DQF2"/>
<dbReference type="SUPFAM" id="SSF52467">
    <property type="entry name" value="DHS-like NAD/FAD-binding domain"/>
    <property type="match status" value="1"/>
</dbReference>
<comment type="caution">
    <text evidence="8">The sequence shown here is derived from an EMBL/GenBank/DDBJ whole genome shotgun (WGS) entry which is preliminary data.</text>
</comment>
<dbReference type="PANTHER" id="PTHR18968:SF13">
    <property type="entry name" value="ACETOLACTATE SYNTHASE CATALYTIC SUBUNIT, MITOCHONDRIAL"/>
    <property type="match status" value="1"/>
</dbReference>
<comment type="similarity">
    <text evidence="2 4">Belongs to the TPP enzyme family.</text>
</comment>
<evidence type="ECO:0000313" key="8">
    <source>
        <dbReference type="EMBL" id="RCL73546.1"/>
    </source>
</evidence>
<sequence length="555" mass="60858">MPKMSGGRFIAEFLEKAGTKAVFYVPTILSRPLAEMDNMKIKRVLAHAEKSAAYMADGYARASGKPGICAGQAVGAANLAAGLRDALLGNSPVISISGGRKSMEKHKGAYQENDDFPVFEALTKANFQVDQVERLPDLMRQAFREATSGNPGPVNLQLAGNNGQIEDDYADLDVIVEDRYTESPSHRILPPETDIKAAIAHIKTSKKPLIILGGGARISGAGDEAIQLSKEFGIPIATSVAAYNLVPEDYELYVGVPGSYSRSCTNKIVSEADLVIYIGSSTGGQVTHFWKIPDSNIRVIQIGIDPSDLGRNYPNDVSLLGDAKSTLQLLLKENISALVIDPWLKRTQDLVTEWKNDIEKQRNSNSIPIRPERMMKEISESLPDDSIVVSDTGHTAMWTVQNLWINKKWEFIRCAGSLGWGFPAAMGAKCAFPEKNVFCLTGDGGLWYHFTELETAIRSDIPTITIVNNNNALNQEYDIFMNAYDGKPSDRWTEMWYFNKVSFAELANNMGAFGIKVTNPDDIKDAIKQAIDSKKPSIIEIEGDVDALAPTAWSK</sequence>
<dbReference type="CDD" id="cd07035">
    <property type="entry name" value="TPP_PYR_POX_like"/>
    <property type="match status" value="1"/>
</dbReference>
<accession>A0A368DQF2</accession>
<evidence type="ECO:0000259" key="7">
    <source>
        <dbReference type="Pfam" id="PF02776"/>
    </source>
</evidence>
<proteinExistence type="inferred from homology"/>
<gene>
    <name evidence="8" type="ORF">DBW71_03455</name>
</gene>
<evidence type="ECO:0000256" key="4">
    <source>
        <dbReference type="RuleBase" id="RU362132"/>
    </source>
</evidence>
<dbReference type="GO" id="GO:0009099">
    <property type="term" value="P:L-valine biosynthetic process"/>
    <property type="evidence" value="ECO:0007669"/>
    <property type="project" value="TreeGrafter"/>
</dbReference>
<comment type="cofactor">
    <cofactor evidence="1">
        <name>thiamine diphosphate</name>
        <dbReference type="ChEBI" id="CHEBI:58937"/>
    </cofactor>
</comment>
<dbReference type="InterPro" id="IPR000399">
    <property type="entry name" value="TPP-bd_CS"/>
</dbReference>
<dbReference type="Gene3D" id="3.40.50.970">
    <property type="match status" value="2"/>
</dbReference>
<dbReference type="InterPro" id="IPR029035">
    <property type="entry name" value="DHS-like_NAD/FAD-binding_dom"/>
</dbReference>
<evidence type="ECO:0000313" key="9">
    <source>
        <dbReference type="Proteomes" id="UP000253570"/>
    </source>
</evidence>
<dbReference type="GO" id="GO:0009097">
    <property type="term" value="P:isoleucine biosynthetic process"/>
    <property type="evidence" value="ECO:0007669"/>
    <property type="project" value="TreeGrafter"/>
</dbReference>
<organism evidence="8 9">
    <name type="scientific">PS1 clade bacterium</name>
    <dbReference type="NCBI Taxonomy" id="2175152"/>
    <lineage>
        <taxon>Bacteria</taxon>
        <taxon>Pseudomonadati</taxon>
        <taxon>Pseudomonadota</taxon>
        <taxon>Alphaproteobacteria</taxon>
        <taxon>PS1 clade</taxon>
    </lineage>
</organism>
<dbReference type="GO" id="GO:0000287">
    <property type="term" value="F:magnesium ion binding"/>
    <property type="evidence" value="ECO:0007669"/>
    <property type="project" value="InterPro"/>
</dbReference>
<feature type="domain" description="Thiamine pyrophosphate enzyme TPP-binding" evidence="6">
    <location>
        <begin position="391"/>
        <end position="541"/>
    </location>
</feature>
<dbReference type="GO" id="GO:0005948">
    <property type="term" value="C:acetolactate synthase complex"/>
    <property type="evidence" value="ECO:0007669"/>
    <property type="project" value="TreeGrafter"/>
</dbReference>
<dbReference type="InterPro" id="IPR029061">
    <property type="entry name" value="THDP-binding"/>
</dbReference>
<dbReference type="EMBL" id="QOQD01000006">
    <property type="protein sequence ID" value="RCL73546.1"/>
    <property type="molecule type" value="Genomic_DNA"/>
</dbReference>
<evidence type="ECO:0000256" key="1">
    <source>
        <dbReference type="ARBA" id="ARBA00001964"/>
    </source>
</evidence>
<dbReference type="InterPro" id="IPR012000">
    <property type="entry name" value="Thiamin_PyroP_enz_cen_dom"/>
</dbReference>
<feature type="domain" description="Thiamine pyrophosphate enzyme N-terminal TPP-binding" evidence="7">
    <location>
        <begin position="4"/>
        <end position="115"/>
    </location>
</feature>
<reference evidence="8 9" key="1">
    <citation type="journal article" date="2018" name="Microbiome">
        <title>Fine metagenomic profile of the Mediterranean stratified and mixed water columns revealed by assembly and recruitment.</title>
        <authorList>
            <person name="Haro-Moreno J.M."/>
            <person name="Lopez-Perez M."/>
            <person name="De La Torre J.R."/>
            <person name="Picazo A."/>
            <person name="Camacho A."/>
            <person name="Rodriguez-Valera F."/>
        </authorList>
    </citation>
    <scope>NUCLEOTIDE SEQUENCE [LARGE SCALE GENOMIC DNA]</scope>
    <source>
        <strain evidence="8">MED-G57</strain>
    </source>
</reference>
<evidence type="ECO:0000256" key="3">
    <source>
        <dbReference type="ARBA" id="ARBA00023052"/>
    </source>
</evidence>
<dbReference type="Pfam" id="PF00205">
    <property type="entry name" value="TPP_enzyme_M"/>
    <property type="match status" value="1"/>
</dbReference>
<dbReference type="Proteomes" id="UP000253570">
    <property type="component" value="Unassembled WGS sequence"/>
</dbReference>
<dbReference type="GO" id="GO:0030976">
    <property type="term" value="F:thiamine pyrophosphate binding"/>
    <property type="evidence" value="ECO:0007669"/>
    <property type="project" value="InterPro"/>
</dbReference>
<dbReference type="CDD" id="cd00568">
    <property type="entry name" value="TPP_enzymes"/>
    <property type="match status" value="1"/>
</dbReference>
<dbReference type="InterPro" id="IPR012001">
    <property type="entry name" value="Thiamin_PyroP_enz_TPP-bd_dom"/>
</dbReference>
<name>A0A368DQF2_9PROT</name>
<dbReference type="Gene3D" id="3.40.50.1220">
    <property type="entry name" value="TPP-binding domain"/>
    <property type="match status" value="1"/>
</dbReference>
<feature type="domain" description="Thiamine pyrophosphate enzyme central" evidence="5">
    <location>
        <begin position="195"/>
        <end position="330"/>
    </location>
</feature>
<dbReference type="GO" id="GO:0003984">
    <property type="term" value="F:acetolactate synthase activity"/>
    <property type="evidence" value="ECO:0007669"/>
    <property type="project" value="TreeGrafter"/>
</dbReference>
<dbReference type="Pfam" id="PF02776">
    <property type="entry name" value="TPP_enzyme_N"/>
    <property type="match status" value="1"/>
</dbReference>
<dbReference type="GO" id="GO:0050660">
    <property type="term" value="F:flavin adenine dinucleotide binding"/>
    <property type="evidence" value="ECO:0007669"/>
    <property type="project" value="TreeGrafter"/>
</dbReference>
<dbReference type="Pfam" id="PF02775">
    <property type="entry name" value="TPP_enzyme_C"/>
    <property type="match status" value="1"/>
</dbReference>
<dbReference type="InterPro" id="IPR011766">
    <property type="entry name" value="TPP_enzyme_TPP-bd"/>
</dbReference>